<name>A0A1E4TL19_9ASCO</name>
<proteinExistence type="inferred from homology"/>
<dbReference type="GO" id="GO:0016020">
    <property type="term" value="C:membrane"/>
    <property type="evidence" value="ECO:0007669"/>
    <property type="project" value="UniProtKB-SubCell"/>
</dbReference>
<dbReference type="AlphaFoldDB" id="A0A1E4TL19"/>
<reference evidence="3" key="1">
    <citation type="submission" date="2016-02" db="EMBL/GenBank/DDBJ databases">
        <title>Comparative genomics of biotechnologically important yeasts.</title>
        <authorList>
            <consortium name="DOE Joint Genome Institute"/>
            <person name="Riley R."/>
            <person name="Haridas S."/>
            <person name="Wolfe K.H."/>
            <person name="Lopes M.R."/>
            <person name="Hittinger C.T."/>
            <person name="Goker M."/>
            <person name="Salamov A."/>
            <person name="Wisecaver J."/>
            <person name="Long T.M."/>
            <person name="Aerts A.L."/>
            <person name="Barry K."/>
            <person name="Choi C."/>
            <person name="Clum A."/>
            <person name="Coughlan A.Y."/>
            <person name="Deshpande S."/>
            <person name="Douglass A.P."/>
            <person name="Hanson S.J."/>
            <person name="Klenk H.-P."/>
            <person name="Labutti K."/>
            <person name="Lapidus A."/>
            <person name="Lindquist E."/>
            <person name="Lipzen A."/>
            <person name="Meier-Kolthoff J.P."/>
            <person name="Ohm R.A."/>
            <person name="Otillar R.P."/>
            <person name="Pangilinan J."/>
            <person name="Peng Y."/>
            <person name="Rokas A."/>
            <person name="Rosa C.A."/>
            <person name="Scheuner C."/>
            <person name="Sibirny A.A."/>
            <person name="Slot J.C."/>
            <person name="Stielow J.B."/>
            <person name="Sun H."/>
            <person name="Kurtzman C.P."/>
            <person name="Blackwell M."/>
            <person name="Jeffries T.W."/>
            <person name="Grigoriev I.V."/>
        </authorList>
    </citation>
    <scope>NUCLEOTIDE SEQUENCE [LARGE SCALE GENOMIC DNA]</scope>
    <source>
        <strain evidence="3">NRRL Y-17796</strain>
    </source>
</reference>
<sequence length="305" mass="34349">MVLYLVELLCGVGLPVLATGRAITQSDQKVQKGWLKYWVVLGITQAVESIAWPLGLKWVPLYSFAKVGFIIWLWIPPTQGAIRLYDDHVEPHLAEVEGMIGKFTYRITDFLLRVAQSSSSIGYPVRVLLDYLGIQYDDSKDKDPGTASASEVDPMYQKMARLIFGANPNDNGSGMERLVSPVTSLWTVDPITEAEKRPALRITTDRILKGHYRLVPPYIRDPEQRRAYAESEKLKLNALISALEREEFDSTLDDATNNSSEVSLSSALFGSFDFVRREEVLVDNDSDSNVKQRRGWGFSKRVVSE</sequence>
<evidence type="ECO:0000256" key="1">
    <source>
        <dbReference type="RuleBase" id="RU362006"/>
    </source>
</evidence>
<organism evidence="2 3">
    <name type="scientific">Tortispora caseinolytica NRRL Y-17796</name>
    <dbReference type="NCBI Taxonomy" id="767744"/>
    <lineage>
        <taxon>Eukaryota</taxon>
        <taxon>Fungi</taxon>
        <taxon>Dikarya</taxon>
        <taxon>Ascomycota</taxon>
        <taxon>Saccharomycotina</taxon>
        <taxon>Trigonopsidomycetes</taxon>
        <taxon>Trigonopsidales</taxon>
        <taxon>Trigonopsidaceae</taxon>
        <taxon>Tortispora</taxon>
    </lineage>
</organism>
<evidence type="ECO:0000313" key="2">
    <source>
        <dbReference type="EMBL" id="ODV92417.1"/>
    </source>
</evidence>
<protein>
    <recommendedName>
        <fullName evidence="1">Protein YOP1</fullName>
    </recommendedName>
</protein>
<dbReference type="EMBL" id="KV453841">
    <property type="protein sequence ID" value="ODV92417.1"/>
    <property type="molecule type" value="Genomic_DNA"/>
</dbReference>
<dbReference type="PANTHER" id="PTHR12300">
    <property type="entry name" value="HVA22-LIKE PROTEINS"/>
    <property type="match status" value="1"/>
</dbReference>
<dbReference type="Proteomes" id="UP000095023">
    <property type="component" value="Unassembled WGS sequence"/>
</dbReference>
<comment type="subcellular location">
    <subcellularLocation>
        <location evidence="1">Membrane</location>
        <topology evidence="1">Multi-pass membrane protein</topology>
    </subcellularLocation>
</comment>
<dbReference type="InterPro" id="IPR004345">
    <property type="entry name" value="TB2_DP1_HVA22"/>
</dbReference>
<accession>A0A1E4TL19</accession>
<keyword evidence="3" id="KW-1185">Reference proteome</keyword>
<dbReference type="OrthoDB" id="434647at2759"/>
<evidence type="ECO:0000313" key="3">
    <source>
        <dbReference type="Proteomes" id="UP000095023"/>
    </source>
</evidence>
<dbReference type="Pfam" id="PF03134">
    <property type="entry name" value="TB2_DP1_HVA22"/>
    <property type="match status" value="1"/>
</dbReference>
<dbReference type="PANTHER" id="PTHR12300:SF177">
    <property type="entry name" value="PROTEIN YOP1"/>
    <property type="match status" value="1"/>
</dbReference>
<comment type="similarity">
    <text evidence="1">Belongs to the DP1 family.</text>
</comment>
<gene>
    <name evidence="2" type="ORF">CANCADRAFT_56083</name>
</gene>